<dbReference type="EMBL" id="FLOB01000002">
    <property type="protein sequence ID" value="SBS29070.1"/>
    <property type="molecule type" value="Genomic_DNA"/>
</dbReference>
<dbReference type="AlphaFoldDB" id="A0A1A8TB96"/>
<dbReference type="OrthoDB" id="6107765at2"/>
<evidence type="ECO:0000256" key="1">
    <source>
        <dbReference type="SAM" id="MobiDB-lite"/>
    </source>
</evidence>
<gene>
    <name evidence="2" type="ORF">MSP8886_01426</name>
</gene>
<dbReference type="Proteomes" id="UP000092544">
    <property type="component" value="Unassembled WGS sequence"/>
</dbReference>
<keyword evidence="3" id="KW-1185">Reference proteome</keyword>
<evidence type="ECO:0000313" key="3">
    <source>
        <dbReference type="Proteomes" id="UP000092544"/>
    </source>
</evidence>
<accession>A0A1A8TB96</accession>
<dbReference type="STRING" id="1792290.MSP8886_01426"/>
<protein>
    <submittedName>
        <fullName evidence="2">Uncharacterized protein</fullName>
    </submittedName>
</protein>
<name>A0A1A8TB96_9GAMM</name>
<sequence length="73" mass="8382">MVSLLKFLLILIEWGVQLKRRDDEAQKQQRLHQARTDPANYLRQFGRVHDVKPDESASPMPGGRASADKHDSQ</sequence>
<reference evidence="2 3" key="1">
    <citation type="submission" date="2016-06" db="EMBL/GenBank/DDBJ databases">
        <authorList>
            <person name="Kjaerup R.B."/>
            <person name="Dalgaard T.S."/>
            <person name="Juul-Madsen H.R."/>
        </authorList>
    </citation>
    <scope>NUCLEOTIDE SEQUENCE [LARGE SCALE GENOMIC DNA]</scope>
    <source>
        <strain evidence="2 3">CECT 8886</strain>
    </source>
</reference>
<feature type="region of interest" description="Disordered" evidence="1">
    <location>
        <begin position="46"/>
        <end position="73"/>
    </location>
</feature>
<organism evidence="2 3">
    <name type="scientific">Marinomonas spartinae</name>
    <dbReference type="NCBI Taxonomy" id="1792290"/>
    <lineage>
        <taxon>Bacteria</taxon>
        <taxon>Pseudomonadati</taxon>
        <taxon>Pseudomonadota</taxon>
        <taxon>Gammaproteobacteria</taxon>
        <taxon>Oceanospirillales</taxon>
        <taxon>Oceanospirillaceae</taxon>
        <taxon>Marinomonas</taxon>
    </lineage>
</organism>
<dbReference type="RefSeq" id="WP_067014101.1">
    <property type="nucleotide sequence ID" value="NZ_FLOB01000002.1"/>
</dbReference>
<proteinExistence type="predicted"/>
<evidence type="ECO:0000313" key="2">
    <source>
        <dbReference type="EMBL" id="SBS29070.1"/>
    </source>
</evidence>